<gene>
    <name evidence="1" type="ORF">VCR5J5_250075</name>
</gene>
<accession>A0A822N0I3</accession>
<evidence type="ECO:0000313" key="1">
    <source>
        <dbReference type="EMBL" id="CDT35275.1"/>
    </source>
</evidence>
<reference evidence="2" key="1">
    <citation type="submission" date="2014-06" db="EMBL/GenBank/DDBJ databases">
        <authorList>
            <person name="Le Roux Frederique"/>
        </authorList>
    </citation>
    <scope>NUCLEOTIDE SEQUENCE [LARGE SCALE GENOMIC DNA]</scope>
    <source>
        <strain evidence="2">J5-5</strain>
    </source>
</reference>
<dbReference type="Proteomes" id="UP000049495">
    <property type="component" value="Unassembled WGS sequence"/>
</dbReference>
<protein>
    <submittedName>
        <fullName evidence="1">Uncharacterized protein</fullName>
    </submittedName>
</protein>
<comment type="caution">
    <text evidence="1">The sequence shown here is derived from an EMBL/GenBank/DDBJ whole genome shotgun (WGS) entry which is preliminary data.</text>
</comment>
<dbReference type="EMBL" id="CCJV01000084">
    <property type="protein sequence ID" value="CDT35275.1"/>
    <property type="molecule type" value="Genomic_DNA"/>
</dbReference>
<proteinExistence type="predicted"/>
<dbReference type="AlphaFoldDB" id="A0A822N0I3"/>
<organism evidence="1 2">
    <name type="scientific">Vibrio crassostreae</name>
    <dbReference type="NCBI Taxonomy" id="246167"/>
    <lineage>
        <taxon>Bacteria</taxon>
        <taxon>Pseudomonadati</taxon>
        <taxon>Pseudomonadota</taxon>
        <taxon>Gammaproteobacteria</taxon>
        <taxon>Vibrionales</taxon>
        <taxon>Vibrionaceae</taxon>
        <taxon>Vibrio</taxon>
    </lineage>
</organism>
<sequence>MLVFFIGDTYWINMQLANYKLSVYIYTFISYSQRALLEPKRVVV</sequence>
<evidence type="ECO:0000313" key="2">
    <source>
        <dbReference type="Proteomes" id="UP000049495"/>
    </source>
</evidence>
<name>A0A822N0I3_9VIBR</name>